<dbReference type="Proteomes" id="UP000001844">
    <property type="component" value="Chromosome"/>
</dbReference>
<gene>
    <name evidence="1" type="ordered locus">Nhal_1775</name>
</gene>
<dbReference type="EMBL" id="CP001798">
    <property type="protein sequence ID" value="ADE14896.1"/>
    <property type="molecule type" value="Genomic_DNA"/>
</dbReference>
<dbReference type="OrthoDB" id="5354324at2"/>
<evidence type="ECO:0000313" key="1">
    <source>
        <dbReference type="EMBL" id="ADE14896.1"/>
    </source>
</evidence>
<sequence>MKTLKRIVTVIAMTLVLGALAALISYHWPRTAQFKIVDTEVKRIDTQDQYRITAVRQKDDKRMVFRNEDAWHRLKFDSADIQGDAAIAARDDLVAEITYYGWRSNLLSWFWNVSDLEILREETEAKPEPIPQE</sequence>
<dbReference type="KEGG" id="nhl:Nhal_1775"/>
<dbReference type="AlphaFoldDB" id="D5C304"/>
<dbReference type="Pfam" id="PF07509">
    <property type="entry name" value="DUF1523"/>
    <property type="match status" value="1"/>
</dbReference>
<dbReference type="eggNOG" id="ENOG5032VK6">
    <property type="taxonomic scope" value="Bacteria"/>
</dbReference>
<organism evidence="1 2">
    <name type="scientific">Nitrosococcus halophilus (strain Nc4)</name>
    <dbReference type="NCBI Taxonomy" id="472759"/>
    <lineage>
        <taxon>Bacteria</taxon>
        <taxon>Pseudomonadati</taxon>
        <taxon>Pseudomonadota</taxon>
        <taxon>Gammaproteobacteria</taxon>
        <taxon>Chromatiales</taxon>
        <taxon>Chromatiaceae</taxon>
        <taxon>Nitrosococcus</taxon>
    </lineage>
</organism>
<evidence type="ECO:0008006" key="3">
    <source>
        <dbReference type="Google" id="ProtNLM"/>
    </source>
</evidence>
<protein>
    <recommendedName>
        <fullName evidence="3">DUF1523 domain-containing protein</fullName>
    </recommendedName>
</protein>
<dbReference type="STRING" id="472759.Nhal_1775"/>
<accession>D5C304</accession>
<dbReference type="InterPro" id="IPR011088">
    <property type="entry name" value="Phage_phiNM3_A0EWY4"/>
</dbReference>
<dbReference type="RefSeq" id="WP_013032781.1">
    <property type="nucleotide sequence ID" value="NC_013960.1"/>
</dbReference>
<evidence type="ECO:0000313" key="2">
    <source>
        <dbReference type="Proteomes" id="UP000001844"/>
    </source>
</evidence>
<dbReference type="HOGENOM" id="CLU_1935811_0_0_6"/>
<keyword evidence="2" id="KW-1185">Reference proteome</keyword>
<reference evidence="2" key="1">
    <citation type="submission" date="2010-04" db="EMBL/GenBank/DDBJ databases">
        <title>Complete genome sequence of Nitrosococcus halophilus Nc4, a salt-adapted, aerobic obligate ammonia-oxidizing sulfur purple bacterium.</title>
        <authorList>
            <consortium name="US DOE Joint Genome Institute"/>
            <person name="Campbell M.A."/>
            <person name="Malfatti S.A."/>
            <person name="Chain P.S.G."/>
            <person name="Heidelberg J.F."/>
            <person name="Ward B.B."/>
            <person name="Klotz M.G."/>
        </authorList>
    </citation>
    <scope>NUCLEOTIDE SEQUENCE [LARGE SCALE GENOMIC DNA]</scope>
    <source>
        <strain evidence="2">Nc4</strain>
    </source>
</reference>
<proteinExistence type="predicted"/>
<name>D5C304_NITHN</name>